<gene>
    <name evidence="2" type="ORF">J2851_001815</name>
</gene>
<organism evidence="2 3">
    <name type="scientific">Azospirillum rugosum</name>
    <dbReference type="NCBI Taxonomy" id="416170"/>
    <lineage>
        <taxon>Bacteria</taxon>
        <taxon>Pseudomonadati</taxon>
        <taxon>Pseudomonadota</taxon>
        <taxon>Alphaproteobacteria</taxon>
        <taxon>Rhodospirillales</taxon>
        <taxon>Azospirillaceae</taxon>
        <taxon>Azospirillum</taxon>
    </lineage>
</organism>
<protein>
    <recommendedName>
        <fullName evidence="1">Beta-ketoacyl synthase-like N-terminal domain-containing protein</fullName>
    </recommendedName>
</protein>
<reference evidence="2 3" key="1">
    <citation type="submission" date="2021-03" db="EMBL/GenBank/DDBJ databases">
        <title>Genomic Encyclopedia of Type Strains, Phase III (KMG-III): the genomes of soil and plant-associated and newly described type strains.</title>
        <authorList>
            <person name="Whitman W."/>
        </authorList>
    </citation>
    <scope>NUCLEOTIDE SEQUENCE [LARGE SCALE GENOMIC DNA]</scope>
    <source>
        <strain evidence="2 3">IMMIB AFH-6</strain>
    </source>
</reference>
<feature type="domain" description="Beta-ketoacyl synthase-like N-terminal" evidence="1">
    <location>
        <begin position="26"/>
        <end position="244"/>
    </location>
</feature>
<dbReference type="Pfam" id="PF13723">
    <property type="entry name" value="Ketoacyl-synt_2"/>
    <property type="match status" value="1"/>
</dbReference>
<sequence length="248" mass="26136">MMTPGLRFSVRDWWAWAPAREGRAAWRVWAGGQPVEAAADAAAPSLPMMLRRRTTAFGQKMIAGALACGDYAATARCVLASRHGELSRTLGILRAQCAGEPPSPAEFSMSVHHGLVGLLSIHTGNRAGHTALAAGPDSFGFGLIEALAGLAERPDEPVLLLYGDEPLPEPYDQFREDGDAEQPLVVALALGPVAAGEGALVMSAEPAANADGPAREPAELAFLRFLLSGAASATAEGGRMRWEWRRDG</sequence>
<accession>A0ABS4SIK8</accession>
<proteinExistence type="predicted"/>
<keyword evidence="3" id="KW-1185">Reference proteome</keyword>
<dbReference type="Proteomes" id="UP000781958">
    <property type="component" value="Unassembled WGS sequence"/>
</dbReference>
<dbReference type="RefSeq" id="WP_209765863.1">
    <property type="nucleotide sequence ID" value="NZ_JAGINP010000005.1"/>
</dbReference>
<evidence type="ECO:0000313" key="2">
    <source>
        <dbReference type="EMBL" id="MBP2292054.1"/>
    </source>
</evidence>
<dbReference type="EMBL" id="JAGINP010000005">
    <property type="protein sequence ID" value="MBP2292054.1"/>
    <property type="molecule type" value="Genomic_DNA"/>
</dbReference>
<evidence type="ECO:0000313" key="3">
    <source>
        <dbReference type="Proteomes" id="UP000781958"/>
    </source>
</evidence>
<name>A0ABS4SIK8_9PROT</name>
<comment type="caution">
    <text evidence="2">The sequence shown here is derived from an EMBL/GenBank/DDBJ whole genome shotgun (WGS) entry which is preliminary data.</text>
</comment>
<evidence type="ECO:0000259" key="1">
    <source>
        <dbReference type="Pfam" id="PF13723"/>
    </source>
</evidence>
<dbReference type="InterPro" id="IPR014030">
    <property type="entry name" value="Ketoacyl_synth_N"/>
</dbReference>